<name>A0A7S1WX23_ALECA</name>
<proteinExistence type="predicted"/>
<evidence type="ECO:0000313" key="3">
    <source>
        <dbReference type="EMBL" id="CAD9193194.1"/>
    </source>
</evidence>
<reference evidence="3" key="1">
    <citation type="submission" date="2021-01" db="EMBL/GenBank/DDBJ databases">
        <authorList>
            <person name="Corre E."/>
            <person name="Pelletier E."/>
            <person name="Niang G."/>
            <person name="Scheremetjew M."/>
            <person name="Finn R."/>
            <person name="Kale V."/>
            <person name="Holt S."/>
            <person name="Cochrane G."/>
            <person name="Meng A."/>
            <person name="Brown T."/>
            <person name="Cohen L."/>
        </authorList>
    </citation>
    <scope>NUCLEOTIDE SEQUENCE</scope>
    <source>
        <strain evidence="3">OF101</strain>
    </source>
</reference>
<organism evidence="3">
    <name type="scientific">Alexandrium catenella</name>
    <name type="common">Red tide dinoflagellate</name>
    <name type="synonym">Gonyaulax catenella</name>
    <dbReference type="NCBI Taxonomy" id="2925"/>
    <lineage>
        <taxon>Eukaryota</taxon>
        <taxon>Sar</taxon>
        <taxon>Alveolata</taxon>
        <taxon>Dinophyceae</taxon>
        <taxon>Gonyaulacales</taxon>
        <taxon>Pyrocystaceae</taxon>
        <taxon>Alexandrium</taxon>
    </lineage>
</organism>
<dbReference type="AlphaFoldDB" id="A0A7S1WX23"/>
<feature type="compositionally biased region" description="Basic and acidic residues" evidence="2">
    <location>
        <begin position="251"/>
        <end position="273"/>
    </location>
</feature>
<sequence length="674" mass="75638">MVPHLLPAFHCPVLDVPLGSQGAAVMTLRCILSVALLAATLGSSFGQDATSLLQSSMSASLHASFSQAVNFNVGENVQMKFSGEIGWVDCTISATGNMPDSYNVQVPSREDRIFSDVPVSNLRKVYRGFEVNIDNGDENVSTWVPCMLTAKTGNRYTAELLDYRPGLVLEAVPPELLRESAERLDKARNFREMIQENEAQKRDLFYTAQLKPNRAKFEAEVQKMKQAEEDTRFKYMQSYVWQEMAQRAEKEENNLKEKEQKEVAAKQARETSKTAKKKARVDAIIAEQEAKATSDPVAALMVKARTLKEANAKSDSKLGAIQDQATTEQRLKEEKKKLAEKRAREIEEQMKLMKQQHEELRKRAASGTLEVPDTPEMREAQENKKMFEALEMRQSRQRNMMREEFMVAEQEEESKYKEEEAKREASSLHRNKAAARAGLELALKAFNEDESQRKEKTMLALGTAVAMAGFAQMEAEEVDPARLSLVKQVTSNAREILSKAMEAETLSDVQKALAILPQKVKECDRFYKSIEDRDAKKEANPFKESEIEQLRERVPELQKSEVKFAALRARIEMAKMKTSMLREAVTAAEKGGLPSKEIEAAKAKLKEREARPLLVKNIEDAKKVGDITRLKAAIAEGEASGFVNGGVLHNARHVLKQLEDDHRLGGMQAASLAP</sequence>
<dbReference type="EMBL" id="HBGE01117309">
    <property type="protein sequence ID" value="CAD9193194.1"/>
    <property type="molecule type" value="Transcribed_RNA"/>
</dbReference>
<feature type="coiled-coil region" evidence="1">
    <location>
        <begin position="321"/>
        <end position="363"/>
    </location>
</feature>
<feature type="region of interest" description="Disordered" evidence="2">
    <location>
        <begin position="251"/>
        <end position="274"/>
    </location>
</feature>
<evidence type="ECO:0000256" key="2">
    <source>
        <dbReference type="SAM" id="MobiDB-lite"/>
    </source>
</evidence>
<gene>
    <name evidence="3" type="ORF">ACAT0790_LOCUS69971</name>
</gene>
<protein>
    <submittedName>
        <fullName evidence="3">Uncharacterized protein</fullName>
    </submittedName>
</protein>
<evidence type="ECO:0000256" key="1">
    <source>
        <dbReference type="SAM" id="Coils"/>
    </source>
</evidence>
<keyword evidence="1" id="KW-0175">Coiled coil</keyword>
<accession>A0A7S1WX23</accession>